<dbReference type="RefSeq" id="WP_149430267.1">
    <property type="nucleotide sequence ID" value="NZ_VLNY01000004.1"/>
</dbReference>
<dbReference type="SUPFAM" id="SSF51556">
    <property type="entry name" value="Metallo-dependent hydrolases"/>
    <property type="match status" value="1"/>
</dbReference>
<keyword evidence="1 4" id="KW-0479">Metal-binding</keyword>
<dbReference type="EMBL" id="VLNY01000004">
    <property type="protein sequence ID" value="KAA0023009.1"/>
    <property type="molecule type" value="Genomic_DNA"/>
</dbReference>
<feature type="binding site" description="via carbamate group" evidence="4">
    <location>
        <position position="128"/>
    </location>
    <ligand>
        <name>Zn(2+)</name>
        <dbReference type="ChEBI" id="CHEBI:29105"/>
        <label>2</label>
    </ligand>
</feature>
<evidence type="ECO:0000256" key="4">
    <source>
        <dbReference type="PIRSR" id="PIRSR601559-51"/>
    </source>
</evidence>
<dbReference type="InterPro" id="IPR001559">
    <property type="entry name" value="Phosphotriesterase"/>
</dbReference>
<feature type="binding site" evidence="4">
    <location>
        <position position="25"/>
    </location>
    <ligand>
        <name>Zn(2+)</name>
        <dbReference type="ChEBI" id="CHEBI:29105"/>
        <label>1</label>
    </ligand>
</feature>
<dbReference type="Pfam" id="PF02126">
    <property type="entry name" value="PTE"/>
    <property type="match status" value="1"/>
</dbReference>
<feature type="modified residue" description="N6-carboxylysine" evidence="3 5">
    <location>
        <position position="128"/>
    </location>
</feature>
<evidence type="ECO:0000256" key="1">
    <source>
        <dbReference type="ARBA" id="ARBA00022723"/>
    </source>
</evidence>
<sequence>MTPTVRTVLGDISPDEVGVSDAHDHLFISLPSLPGEELDDVVAARVEIDAFAALGGRTVVQWTPWGMRRRLEQLPTLSKQSGVHIVAATGMHRAQHYSASTLERHYDTLADLFVHELTSAPIRAGMIKVAGSFHHLDRHALHVMAAAAEAHRATDAPIGVHLEGGTAALDVLNLLCGTHGVPAERVILGHLHRFPDMRVHRRAAEAGAFLAFDGPSRAHHNTDWRLLDGIAALVDAGHTHQILLGGDTVTASARSTADGPGMPFLLGGLRPRIEHELGTDVATAIFTANPARAFAVHWRQP</sequence>
<dbReference type="Gene3D" id="3.20.20.140">
    <property type="entry name" value="Metal-dependent hydrolases"/>
    <property type="match status" value="1"/>
</dbReference>
<evidence type="ECO:0000313" key="7">
    <source>
        <dbReference type="Proteomes" id="UP000322244"/>
    </source>
</evidence>
<dbReference type="PANTHER" id="PTHR10819:SF3">
    <property type="entry name" value="PHOSPHOTRIESTERASE-RELATED PROTEIN"/>
    <property type="match status" value="1"/>
</dbReference>
<dbReference type="OrthoDB" id="9795018at2"/>
<comment type="caution">
    <text evidence="6">The sequence shown here is derived from an EMBL/GenBank/DDBJ whole genome shotgun (WGS) entry which is preliminary data.</text>
</comment>
<organism evidence="6 7">
    <name type="scientific">Antrihabitans cavernicola</name>
    <dbReference type="NCBI Taxonomy" id="2495913"/>
    <lineage>
        <taxon>Bacteria</taxon>
        <taxon>Bacillati</taxon>
        <taxon>Actinomycetota</taxon>
        <taxon>Actinomycetes</taxon>
        <taxon>Mycobacteriales</taxon>
        <taxon>Nocardiaceae</taxon>
        <taxon>Antrihabitans</taxon>
    </lineage>
</organism>
<evidence type="ECO:0000313" key="6">
    <source>
        <dbReference type="EMBL" id="KAA0023009.1"/>
    </source>
</evidence>
<evidence type="ECO:0000256" key="5">
    <source>
        <dbReference type="PROSITE-ProRule" id="PRU00679"/>
    </source>
</evidence>
<feature type="binding site" evidence="4">
    <location>
        <position position="247"/>
    </location>
    <ligand>
        <name>Zn(2+)</name>
        <dbReference type="ChEBI" id="CHEBI:29105"/>
        <label>1</label>
    </ligand>
</feature>
<dbReference type="GO" id="GO:0016787">
    <property type="term" value="F:hydrolase activity"/>
    <property type="evidence" value="ECO:0007669"/>
    <property type="project" value="UniProtKB-KW"/>
</dbReference>
<feature type="binding site" evidence="4">
    <location>
        <position position="161"/>
    </location>
    <ligand>
        <name>Zn(2+)</name>
        <dbReference type="ChEBI" id="CHEBI:29105"/>
        <label>2</label>
    </ligand>
</feature>
<keyword evidence="7" id="KW-1185">Reference proteome</keyword>
<dbReference type="PANTHER" id="PTHR10819">
    <property type="entry name" value="PHOSPHOTRIESTERASE-RELATED"/>
    <property type="match status" value="1"/>
</dbReference>
<dbReference type="GO" id="GO:0008270">
    <property type="term" value="F:zinc ion binding"/>
    <property type="evidence" value="ECO:0007669"/>
    <property type="project" value="InterPro"/>
</dbReference>
<evidence type="ECO:0000256" key="3">
    <source>
        <dbReference type="PIRSR" id="PIRSR601559-50"/>
    </source>
</evidence>
<proteinExistence type="inferred from homology"/>
<keyword evidence="2" id="KW-0378">Hydrolase</keyword>
<dbReference type="Proteomes" id="UP000322244">
    <property type="component" value="Unassembled WGS sequence"/>
</dbReference>
<accession>A0A5A7SCC6</accession>
<evidence type="ECO:0000256" key="2">
    <source>
        <dbReference type="ARBA" id="ARBA00022801"/>
    </source>
</evidence>
<dbReference type="PIRSF" id="PIRSF016839">
    <property type="entry name" value="PhP"/>
    <property type="match status" value="1"/>
</dbReference>
<dbReference type="InterPro" id="IPR032466">
    <property type="entry name" value="Metal_Hydrolase"/>
</dbReference>
<name>A0A5A7SCC6_9NOCA</name>
<comment type="cofactor">
    <cofactor evidence="4">
        <name>a divalent metal cation</name>
        <dbReference type="ChEBI" id="CHEBI:60240"/>
    </cofactor>
    <text evidence="4">Binds 2 divalent metal cations per subunit.</text>
</comment>
<comment type="similarity">
    <text evidence="5">Belongs to the metallo-dependent hydrolases superfamily. Phosphotriesterase family.</text>
</comment>
<feature type="binding site" evidence="4">
    <location>
        <position position="190"/>
    </location>
    <ligand>
        <name>Zn(2+)</name>
        <dbReference type="ChEBI" id="CHEBI:29105"/>
        <label>2</label>
    </ligand>
</feature>
<gene>
    <name evidence="6" type="ORF">FOY51_10950</name>
</gene>
<feature type="binding site" evidence="4">
    <location>
        <position position="23"/>
    </location>
    <ligand>
        <name>Zn(2+)</name>
        <dbReference type="ChEBI" id="CHEBI:29105"/>
        <label>1</label>
    </ligand>
</feature>
<feature type="binding site" description="via carbamate group" evidence="4">
    <location>
        <position position="128"/>
    </location>
    <ligand>
        <name>Zn(2+)</name>
        <dbReference type="ChEBI" id="CHEBI:29105"/>
        <label>1</label>
    </ligand>
</feature>
<reference evidence="6 7" key="1">
    <citation type="submission" date="2019-07" db="EMBL/GenBank/DDBJ databases">
        <title>Rhodococcus cavernicolus sp. nov., isolated from a cave.</title>
        <authorList>
            <person name="Lee S.D."/>
        </authorList>
    </citation>
    <scope>NUCLEOTIDE SEQUENCE [LARGE SCALE GENOMIC DNA]</scope>
    <source>
        <strain evidence="6 7">C1-24</strain>
    </source>
</reference>
<protein>
    <submittedName>
        <fullName evidence="6">Phosphotriesterase</fullName>
    </submittedName>
</protein>
<dbReference type="PROSITE" id="PS51347">
    <property type="entry name" value="PHOSPHOTRIESTERASE_2"/>
    <property type="match status" value="1"/>
</dbReference>
<dbReference type="AlphaFoldDB" id="A0A5A7SCC6"/>